<dbReference type="KEGG" id="lak:106180560"/>
<gene>
    <name evidence="10" type="primary">LOC106180560</name>
</gene>
<keyword evidence="6 7" id="KW-0472">Membrane</keyword>
<feature type="domain" description="Proline-rich transmembrane protein 3/4" evidence="8">
    <location>
        <begin position="33"/>
        <end position="332"/>
    </location>
</feature>
<proteinExistence type="predicted"/>
<dbReference type="OrthoDB" id="10066605at2759"/>
<keyword evidence="3 7" id="KW-0812">Transmembrane</keyword>
<evidence type="ECO:0000259" key="8">
    <source>
        <dbReference type="Pfam" id="PF25987"/>
    </source>
</evidence>
<keyword evidence="5 7" id="KW-1133">Transmembrane helix</keyword>
<accession>A0A1S3KCP4</accession>
<dbReference type="RefSeq" id="XP_013420026.1">
    <property type="nucleotide sequence ID" value="XM_013564572.2"/>
</dbReference>
<feature type="transmembrane region" description="Helical" evidence="7">
    <location>
        <begin position="301"/>
        <end position="322"/>
    </location>
</feature>
<organism evidence="9 10">
    <name type="scientific">Lingula anatina</name>
    <name type="common">Brachiopod</name>
    <name type="synonym">Lingula unguis</name>
    <dbReference type="NCBI Taxonomy" id="7574"/>
    <lineage>
        <taxon>Eukaryota</taxon>
        <taxon>Metazoa</taxon>
        <taxon>Spiralia</taxon>
        <taxon>Lophotrochozoa</taxon>
        <taxon>Brachiopoda</taxon>
        <taxon>Linguliformea</taxon>
        <taxon>Lingulata</taxon>
        <taxon>Lingulida</taxon>
        <taxon>Linguloidea</taxon>
        <taxon>Lingulidae</taxon>
        <taxon>Lingula</taxon>
    </lineage>
</organism>
<evidence type="ECO:0000256" key="3">
    <source>
        <dbReference type="ARBA" id="ARBA00022692"/>
    </source>
</evidence>
<dbReference type="OMA" id="KIRIMEM"/>
<dbReference type="AlphaFoldDB" id="A0A1S3KCP4"/>
<keyword evidence="2" id="KW-0597">Phosphoprotein</keyword>
<feature type="transmembrane region" description="Helical" evidence="7">
    <location>
        <begin position="193"/>
        <end position="216"/>
    </location>
</feature>
<evidence type="ECO:0000256" key="7">
    <source>
        <dbReference type="SAM" id="Phobius"/>
    </source>
</evidence>
<evidence type="ECO:0000313" key="10">
    <source>
        <dbReference type="RefSeq" id="XP_013420026.1"/>
    </source>
</evidence>
<dbReference type="Pfam" id="PF25987">
    <property type="entry name" value="PRRT3"/>
    <property type="match status" value="1"/>
</dbReference>
<protein>
    <submittedName>
        <fullName evidence="10">Proline-rich transmembrane protein 4-like</fullName>
    </submittedName>
</protein>
<feature type="transmembrane region" description="Helical" evidence="7">
    <location>
        <begin position="90"/>
        <end position="112"/>
    </location>
</feature>
<dbReference type="InParanoid" id="A0A1S3KCP4"/>
<feature type="transmembrane region" description="Helical" evidence="7">
    <location>
        <begin position="124"/>
        <end position="146"/>
    </location>
</feature>
<dbReference type="PANTHER" id="PTHR35578:SF6">
    <property type="entry name" value="PROLINE-RICH TRANSMEMBRANE PROTEIN 4"/>
    <property type="match status" value="1"/>
</dbReference>
<comment type="subcellular location">
    <subcellularLocation>
        <location evidence="1">Membrane</location>
        <topology evidence="1">Multi-pass membrane protein</topology>
    </subcellularLocation>
</comment>
<sequence>MMAAVTASAPQETTSETLGQDIHNVTSTSTTTTEEPFAEPVPNWKEAKIEWGAAWEVHIYTLGALFALIALISIVNVIRLLLMQRLKSKAFFIAMNTLMFIMGLFRTCYFFVDAYNSNNSFPAALAYFSISVTLPCLTSAFILLFVMLTKLLSFKLASPKIVNGRVIITVIVFNFVLAITADLVTGYHFEARAILVVCQATYVLIGIVTSLAYIVLFRKLYNITIRDRKTVIRMSLTSQTPLAKPGKKRDSHIPQPKKTMALKVALAGAVLYFCIALMNLWGIASEFGLYTNKTPLPWPWWGYHFATRLLEVAMGFTILLVASQPFRKKKQESMKSRISVVSAAS</sequence>
<evidence type="ECO:0000256" key="5">
    <source>
        <dbReference type="ARBA" id="ARBA00022989"/>
    </source>
</evidence>
<evidence type="ECO:0000313" key="9">
    <source>
        <dbReference type="Proteomes" id="UP000085678"/>
    </source>
</evidence>
<evidence type="ECO:0000256" key="1">
    <source>
        <dbReference type="ARBA" id="ARBA00004141"/>
    </source>
</evidence>
<evidence type="ECO:0000256" key="6">
    <source>
        <dbReference type="ARBA" id="ARBA00023136"/>
    </source>
</evidence>
<dbReference type="InterPro" id="IPR052836">
    <property type="entry name" value="PRRT_domain-containing"/>
</dbReference>
<keyword evidence="4" id="KW-0732">Signal</keyword>
<feature type="transmembrane region" description="Helical" evidence="7">
    <location>
        <begin position="260"/>
        <end position="281"/>
    </location>
</feature>
<reference evidence="10" key="1">
    <citation type="submission" date="2025-08" db="UniProtKB">
        <authorList>
            <consortium name="RefSeq"/>
        </authorList>
    </citation>
    <scope>IDENTIFICATION</scope>
    <source>
        <tissue evidence="10">Gonads</tissue>
    </source>
</reference>
<feature type="transmembrane region" description="Helical" evidence="7">
    <location>
        <begin position="166"/>
        <end position="187"/>
    </location>
</feature>
<evidence type="ECO:0000256" key="2">
    <source>
        <dbReference type="ARBA" id="ARBA00022553"/>
    </source>
</evidence>
<dbReference type="GeneID" id="106180560"/>
<dbReference type="InterPro" id="IPR059081">
    <property type="entry name" value="PRRT3-4"/>
</dbReference>
<feature type="transmembrane region" description="Helical" evidence="7">
    <location>
        <begin position="57"/>
        <end position="78"/>
    </location>
</feature>
<dbReference type="Proteomes" id="UP000085678">
    <property type="component" value="Unplaced"/>
</dbReference>
<evidence type="ECO:0000256" key="4">
    <source>
        <dbReference type="ARBA" id="ARBA00022729"/>
    </source>
</evidence>
<keyword evidence="9" id="KW-1185">Reference proteome</keyword>
<name>A0A1S3KCP4_LINAN</name>
<dbReference type="PANTHER" id="PTHR35578">
    <property type="entry name" value="PROLINE-RICH TRANSMEMBRANE PROTEIN 4-RELATED"/>
    <property type="match status" value="1"/>
</dbReference>